<comment type="caution">
    <text evidence="1">The sequence shown here is derived from an EMBL/GenBank/DDBJ whole genome shotgun (WGS) entry which is preliminary data.</text>
</comment>
<reference evidence="1 2" key="1">
    <citation type="journal article" date="2021" name="Front. Genet.">
        <title>Chromosome-Level Genome Assembly Reveals Significant Gene Expansion in the Toll and IMD Signaling Pathways of Dendrolimus kikuchii.</title>
        <authorList>
            <person name="Zhou J."/>
            <person name="Wu P."/>
            <person name="Xiong Z."/>
            <person name="Liu N."/>
            <person name="Zhao N."/>
            <person name="Ji M."/>
            <person name="Qiu Y."/>
            <person name="Yang B."/>
        </authorList>
    </citation>
    <scope>NUCLEOTIDE SEQUENCE [LARGE SCALE GENOMIC DNA]</scope>
    <source>
        <strain evidence="1">Ann1</strain>
    </source>
</reference>
<gene>
    <name evidence="1" type="ORF">K1T71_011934</name>
</gene>
<dbReference type="Proteomes" id="UP000824533">
    <property type="component" value="Linkage Group LG21"/>
</dbReference>
<proteinExistence type="predicted"/>
<keyword evidence="2" id="KW-1185">Reference proteome</keyword>
<sequence length="213" mass="23816">MATNIPYDTMSITTRCNSYTKCCFCVPLRLGCFILGYAALVFNCLRILSLVGVTLFFGIITHGFDHLDRDADAEAQENDLDKRTLKYALIFFVAAIFISLVWLAVNIAALVGLHKKRPGPIRLYVGFASFRLALLLIGFIYLAVHGKTSARYICSHIIDLGLSAYFILVYYIYANQLEYQRAQQLPGPAPDAVSVNDVSFIYPKSLSEKHLIS</sequence>
<dbReference type="EMBL" id="CM034407">
    <property type="protein sequence ID" value="KAJ0172795.1"/>
    <property type="molecule type" value="Genomic_DNA"/>
</dbReference>
<accession>A0ACC1CMQ9</accession>
<protein>
    <submittedName>
        <fullName evidence="1">Uncharacterized protein</fullName>
    </submittedName>
</protein>
<organism evidence="1 2">
    <name type="scientific">Dendrolimus kikuchii</name>
    <dbReference type="NCBI Taxonomy" id="765133"/>
    <lineage>
        <taxon>Eukaryota</taxon>
        <taxon>Metazoa</taxon>
        <taxon>Ecdysozoa</taxon>
        <taxon>Arthropoda</taxon>
        <taxon>Hexapoda</taxon>
        <taxon>Insecta</taxon>
        <taxon>Pterygota</taxon>
        <taxon>Neoptera</taxon>
        <taxon>Endopterygota</taxon>
        <taxon>Lepidoptera</taxon>
        <taxon>Glossata</taxon>
        <taxon>Ditrysia</taxon>
        <taxon>Bombycoidea</taxon>
        <taxon>Lasiocampidae</taxon>
        <taxon>Dendrolimus</taxon>
    </lineage>
</organism>
<evidence type="ECO:0000313" key="1">
    <source>
        <dbReference type="EMBL" id="KAJ0172795.1"/>
    </source>
</evidence>
<name>A0ACC1CMQ9_9NEOP</name>
<evidence type="ECO:0000313" key="2">
    <source>
        <dbReference type="Proteomes" id="UP000824533"/>
    </source>
</evidence>